<reference evidence="8" key="1">
    <citation type="submission" date="2020-09" db="EMBL/GenBank/DDBJ databases">
        <title>A novel bacterium of genus Mangrovicoccus, isolated from South China Sea.</title>
        <authorList>
            <person name="Huang H."/>
            <person name="Mo K."/>
            <person name="Hu Y."/>
        </authorList>
    </citation>
    <scope>NUCLEOTIDE SEQUENCE</scope>
    <source>
        <strain evidence="8">HB182678</strain>
    </source>
</reference>
<keyword evidence="5" id="KW-0333">Golgi apparatus</keyword>
<evidence type="ECO:0000256" key="3">
    <source>
        <dbReference type="ARBA" id="ARBA00022692"/>
    </source>
</evidence>
<dbReference type="PANTHER" id="PTHR12137:SF54">
    <property type="entry name" value="CARBOHYDRATE SULFOTRANSFERASE"/>
    <property type="match status" value="1"/>
</dbReference>
<dbReference type="EMBL" id="JACVXA010000055">
    <property type="protein sequence ID" value="MBE3639708.1"/>
    <property type="molecule type" value="Genomic_DNA"/>
</dbReference>
<keyword evidence="9" id="KW-1185">Reference proteome</keyword>
<evidence type="ECO:0000313" key="9">
    <source>
        <dbReference type="Proteomes" id="UP000609121"/>
    </source>
</evidence>
<keyword evidence="4" id="KW-1133">Transmembrane helix</keyword>
<proteinExistence type="predicted"/>
<gene>
    <name evidence="8" type="ORF">ICN82_16015</name>
</gene>
<dbReference type="RefSeq" id="WP_193184620.1">
    <property type="nucleotide sequence ID" value="NZ_JACVXA010000055.1"/>
</dbReference>
<evidence type="ECO:0000256" key="2">
    <source>
        <dbReference type="ARBA" id="ARBA00022679"/>
    </source>
</evidence>
<comment type="subcellular location">
    <subcellularLocation>
        <location evidence="1">Golgi apparatus membrane</location>
        <topology evidence="1">Single-pass type II membrane protein</topology>
    </subcellularLocation>
</comment>
<evidence type="ECO:0000256" key="6">
    <source>
        <dbReference type="ARBA" id="ARBA00023136"/>
    </source>
</evidence>
<evidence type="ECO:0000256" key="7">
    <source>
        <dbReference type="ARBA" id="ARBA00023180"/>
    </source>
</evidence>
<dbReference type="Pfam" id="PF03567">
    <property type="entry name" value="Sulfotransfer_2"/>
    <property type="match status" value="1"/>
</dbReference>
<keyword evidence="6" id="KW-0472">Membrane</keyword>
<dbReference type="AlphaFoldDB" id="A0A8J6YUW8"/>
<keyword evidence="2" id="KW-0808">Transferase</keyword>
<comment type="caution">
    <text evidence="8">The sequence shown here is derived from an EMBL/GenBank/DDBJ whole genome shotgun (WGS) entry which is preliminary data.</text>
</comment>
<dbReference type="GO" id="GO:0016051">
    <property type="term" value="P:carbohydrate biosynthetic process"/>
    <property type="evidence" value="ECO:0007669"/>
    <property type="project" value="InterPro"/>
</dbReference>
<dbReference type="InterPro" id="IPR005331">
    <property type="entry name" value="Sulfotransferase"/>
</dbReference>
<organism evidence="8 9">
    <name type="scientific">Mangrovicoccus algicola</name>
    <dbReference type="NCBI Taxonomy" id="2771008"/>
    <lineage>
        <taxon>Bacteria</taxon>
        <taxon>Pseudomonadati</taxon>
        <taxon>Pseudomonadota</taxon>
        <taxon>Alphaproteobacteria</taxon>
        <taxon>Rhodobacterales</taxon>
        <taxon>Paracoccaceae</taxon>
        <taxon>Mangrovicoccus</taxon>
    </lineage>
</organism>
<dbReference type="Proteomes" id="UP000609121">
    <property type="component" value="Unassembled WGS sequence"/>
</dbReference>
<dbReference type="GO" id="GO:0008146">
    <property type="term" value="F:sulfotransferase activity"/>
    <property type="evidence" value="ECO:0007669"/>
    <property type="project" value="InterPro"/>
</dbReference>
<protein>
    <submittedName>
        <fullName evidence="8">Sulfotransferase family 2 domain-containing protein</fullName>
    </submittedName>
</protein>
<evidence type="ECO:0000256" key="5">
    <source>
        <dbReference type="ARBA" id="ARBA00023034"/>
    </source>
</evidence>
<keyword evidence="3" id="KW-0812">Transmembrane</keyword>
<keyword evidence="7" id="KW-0325">Glycoprotein</keyword>
<dbReference type="PANTHER" id="PTHR12137">
    <property type="entry name" value="CARBOHYDRATE SULFOTRANSFERASE"/>
    <property type="match status" value="1"/>
</dbReference>
<name>A0A8J6YUW8_9RHOB</name>
<evidence type="ECO:0000256" key="1">
    <source>
        <dbReference type="ARBA" id="ARBA00004323"/>
    </source>
</evidence>
<dbReference type="GO" id="GO:0016020">
    <property type="term" value="C:membrane"/>
    <property type="evidence" value="ECO:0007669"/>
    <property type="project" value="InterPro"/>
</dbReference>
<sequence>MSRSLRYAAGTFRPIAENLTHGFAAEHALEFYKARAVYSFIPKNACSTLRFALARANGALSSPVQIDWIHHNNYTFRADQRSLQQAEFTFVVLRCPFRRLVSVFLDKIVNRYHNFWFAFPQEDGPIIPGNVTFRMFVERLARNKLSADIHWRPQIDFLVYEGYDRWIALERFPEALPELSERLGLEILDTRALLRHDTSRFAPAPAGRYADTPIRELEAMQAEGIAPRGDQLFDDGLAGIVAHLYHADLELYVAQFGTDSVLFPRFARTGQDQ</sequence>
<evidence type="ECO:0000256" key="4">
    <source>
        <dbReference type="ARBA" id="ARBA00022989"/>
    </source>
</evidence>
<dbReference type="InterPro" id="IPR018011">
    <property type="entry name" value="Carb_sulfotrans_8-10"/>
</dbReference>
<accession>A0A8J6YUW8</accession>
<evidence type="ECO:0000313" key="8">
    <source>
        <dbReference type="EMBL" id="MBE3639708.1"/>
    </source>
</evidence>